<dbReference type="AlphaFoldDB" id="A0A2I0LFQ6"/>
<evidence type="ECO:0000313" key="3">
    <source>
        <dbReference type="Proteomes" id="UP000233551"/>
    </source>
</evidence>
<keyword evidence="1" id="KW-0472">Membrane</keyword>
<keyword evidence="1" id="KW-1133">Transmembrane helix</keyword>
<reference evidence="2 3" key="1">
    <citation type="submission" date="2017-11" db="EMBL/GenBank/DDBJ databases">
        <title>De-novo sequencing of pomegranate (Punica granatum L.) genome.</title>
        <authorList>
            <person name="Akparov Z."/>
            <person name="Amiraslanov A."/>
            <person name="Hajiyeva S."/>
            <person name="Abbasov M."/>
            <person name="Kaur K."/>
            <person name="Hamwieh A."/>
            <person name="Solovyev V."/>
            <person name="Salamov A."/>
            <person name="Braich B."/>
            <person name="Kosarev P."/>
            <person name="Mahmoud A."/>
            <person name="Hajiyev E."/>
            <person name="Babayeva S."/>
            <person name="Izzatullayeva V."/>
            <person name="Mammadov A."/>
            <person name="Mammadov A."/>
            <person name="Sharifova S."/>
            <person name="Ojaghi J."/>
            <person name="Eynullazada K."/>
            <person name="Bayramov B."/>
            <person name="Abdulazimova A."/>
            <person name="Shahmuradov I."/>
        </authorList>
    </citation>
    <scope>NUCLEOTIDE SEQUENCE [LARGE SCALE GENOMIC DNA]</scope>
    <source>
        <strain evidence="3">cv. AG2017</strain>
        <tissue evidence="2">Leaf</tissue>
    </source>
</reference>
<evidence type="ECO:0000256" key="1">
    <source>
        <dbReference type="SAM" id="Phobius"/>
    </source>
</evidence>
<dbReference type="EMBL" id="PGOL01000003">
    <property type="protein sequence ID" value="PKI79493.1"/>
    <property type="molecule type" value="Genomic_DNA"/>
</dbReference>
<protein>
    <submittedName>
        <fullName evidence="2">Uncharacterized protein</fullName>
    </submittedName>
</protein>
<keyword evidence="3" id="KW-1185">Reference proteome</keyword>
<dbReference type="Proteomes" id="UP000233551">
    <property type="component" value="Unassembled WGS sequence"/>
</dbReference>
<comment type="caution">
    <text evidence="2">The sequence shown here is derived from an EMBL/GenBank/DDBJ whole genome shotgun (WGS) entry which is preliminary data.</text>
</comment>
<organism evidence="2 3">
    <name type="scientific">Punica granatum</name>
    <name type="common">Pomegranate</name>
    <dbReference type="NCBI Taxonomy" id="22663"/>
    <lineage>
        <taxon>Eukaryota</taxon>
        <taxon>Viridiplantae</taxon>
        <taxon>Streptophyta</taxon>
        <taxon>Embryophyta</taxon>
        <taxon>Tracheophyta</taxon>
        <taxon>Spermatophyta</taxon>
        <taxon>Magnoliopsida</taxon>
        <taxon>eudicotyledons</taxon>
        <taxon>Gunneridae</taxon>
        <taxon>Pentapetalae</taxon>
        <taxon>rosids</taxon>
        <taxon>malvids</taxon>
        <taxon>Myrtales</taxon>
        <taxon>Lythraceae</taxon>
        <taxon>Punica</taxon>
    </lineage>
</organism>
<dbReference type="STRING" id="22663.A0A2I0LFQ6"/>
<feature type="transmembrane region" description="Helical" evidence="1">
    <location>
        <begin position="63"/>
        <end position="81"/>
    </location>
</feature>
<keyword evidence="1" id="KW-0812">Transmembrane</keyword>
<proteinExistence type="predicted"/>
<gene>
    <name evidence="2" type="ORF">CRG98_000124</name>
</gene>
<evidence type="ECO:0000313" key="2">
    <source>
        <dbReference type="EMBL" id="PKI79493.1"/>
    </source>
</evidence>
<name>A0A2I0LFQ6_PUNGR</name>
<accession>A0A2I0LFQ6</accession>
<sequence length="180" mass="19646">MNGGGTLGMRSGSYGSLQQQQNGLLPIQTTPSPPLPPRKPSKILKDKEKLAHWIFKSAGKKKVGMLLLCLISAAVFLWVLYVDTGDGAQEVAQMIKMNNDTSDVNTSLYSADGLGLKRPLLLPPPPPPSVFLGYTLPSGHPCNNFTLPPPPADKKRTGPRREYLEKSFPFALMKYCSFFG</sequence>